<gene>
    <name evidence="2" type="ORF">IC602_18285</name>
</gene>
<evidence type="ECO:0000259" key="1">
    <source>
        <dbReference type="PROSITE" id="PS50851"/>
    </source>
</evidence>
<organism evidence="2 3">
    <name type="scientific">Virgibacillus halodenitrificans</name>
    <name type="common">Bacillus halodenitrificans</name>
    <dbReference type="NCBI Taxonomy" id="1482"/>
    <lineage>
        <taxon>Bacteria</taxon>
        <taxon>Bacillati</taxon>
        <taxon>Bacillota</taxon>
        <taxon>Bacilli</taxon>
        <taxon>Bacillales</taxon>
        <taxon>Bacillaceae</taxon>
        <taxon>Virgibacillus</taxon>
    </lineage>
</organism>
<dbReference type="PROSITE" id="PS50851">
    <property type="entry name" value="CHEW"/>
    <property type="match status" value="1"/>
</dbReference>
<dbReference type="PANTHER" id="PTHR22617:SF23">
    <property type="entry name" value="CHEMOTAXIS PROTEIN CHEW"/>
    <property type="match status" value="1"/>
</dbReference>
<name>A0ABR7VUD6_VIRHA</name>
<accession>A0ABR7VUD6</accession>
<dbReference type="SMART" id="SM00260">
    <property type="entry name" value="CheW"/>
    <property type="match status" value="1"/>
</dbReference>
<reference evidence="2 3" key="1">
    <citation type="submission" date="2020-09" db="EMBL/GenBank/DDBJ databases">
        <title>Draft Genome Sequences of Oil-Oxidizing Bacteria Halomonas titanicae, Marinobacter lutaoensis, and Virgibacillus halodenitrificans Isolated from Highly Saline Environments.</title>
        <authorList>
            <person name="Grouzdev D.S."/>
            <person name="Sokolova D.S."/>
            <person name="Semenova E.M."/>
            <person name="Borzenkov I.A."/>
            <person name="Bidzhieva S.K."/>
            <person name="Poltaraus A.B."/>
            <person name="Nazina T.N."/>
        </authorList>
    </citation>
    <scope>NUCLEOTIDE SEQUENCE [LARGE SCALE GENOMIC DNA]</scope>
    <source>
        <strain evidence="2 3">VKM B-3472D</strain>
    </source>
</reference>
<evidence type="ECO:0000313" key="3">
    <source>
        <dbReference type="Proteomes" id="UP000621631"/>
    </source>
</evidence>
<dbReference type="InterPro" id="IPR039315">
    <property type="entry name" value="CheW"/>
</dbReference>
<keyword evidence="3" id="KW-1185">Reference proteome</keyword>
<dbReference type="Pfam" id="PF01584">
    <property type="entry name" value="CheW"/>
    <property type="match status" value="1"/>
</dbReference>
<dbReference type="InterPro" id="IPR036061">
    <property type="entry name" value="CheW-like_dom_sf"/>
</dbReference>
<dbReference type="Gene3D" id="2.40.50.180">
    <property type="entry name" value="CheA-289, Domain 4"/>
    <property type="match status" value="1"/>
</dbReference>
<dbReference type="SUPFAM" id="SSF50341">
    <property type="entry name" value="CheW-like"/>
    <property type="match status" value="1"/>
</dbReference>
<dbReference type="PANTHER" id="PTHR22617">
    <property type="entry name" value="CHEMOTAXIS SENSOR HISTIDINE KINASE-RELATED"/>
    <property type="match status" value="1"/>
</dbReference>
<dbReference type="Gene3D" id="2.30.30.40">
    <property type="entry name" value="SH3 Domains"/>
    <property type="match status" value="1"/>
</dbReference>
<sequence>MEKITKYIVFKLNNQSYGVNVQQIRSIERIQKITEVPRTSPFIKGVIYYQGETVPVLDLKERLQLPETETTEHSRFLIVMMDDMQVGLIVDAATEVIDIDEQIIEAPPQIIGGVEDVFLQGVAKLEKDLLIILDLKRVLDLSETTEVKEVIQEIEQEEV</sequence>
<evidence type="ECO:0000313" key="2">
    <source>
        <dbReference type="EMBL" id="MBD1224568.1"/>
    </source>
</evidence>
<dbReference type="EMBL" id="JACWEZ010000020">
    <property type="protein sequence ID" value="MBD1224568.1"/>
    <property type="molecule type" value="Genomic_DNA"/>
</dbReference>
<proteinExistence type="predicted"/>
<dbReference type="RefSeq" id="WP_019376059.1">
    <property type="nucleotide sequence ID" value="NZ_CP017962.1"/>
</dbReference>
<dbReference type="InterPro" id="IPR002545">
    <property type="entry name" value="CheW-lke_dom"/>
</dbReference>
<dbReference type="GeneID" id="71515455"/>
<comment type="caution">
    <text evidence="2">The sequence shown here is derived from an EMBL/GenBank/DDBJ whole genome shotgun (WGS) entry which is preliminary data.</text>
</comment>
<protein>
    <submittedName>
        <fullName evidence="2">Purine-binding chemotaxis protein CheW</fullName>
    </submittedName>
</protein>
<feature type="domain" description="CheW-like" evidence="1">
    <location>
        <begin position="4"/>
        <end position="144"/>
    </location>
</feature>
<dbReference type="Proteomes" id="UP000621631">
    <property type="component" value="Unassembled WGS sequence"/>
</dbReference>